<protein>
    <submittedName>
        <fullName evidence="4">Ribonuclease BN, tRNA processing enzyme</fullName>
    </submittedName>
</protein>
<reference evidence="4 5" key="1">
    <citation type="submission" date="2016-10" db="EMBL/GenBank/DDBJ databases">
        <authorList>
            <person name="de Groot N.N."/>
        </authorList>
    </citation>
    <scope>NUCLEOTIDE SEQUENCE [LARGE SCALE GENOMIC DNA]</scope>
    <source>
        <strain evidence="4 5">DSM 21632</strain>
    </source>
</reference>
<dbReference type="Gene3D" id="3.60.15.10">
    <property type="entry name" value="Ribonuclease Z/Hydroxyacylglutathione hydrolase-like"/>
    <property type="match status" value="1"/>
</dbReference>
<keyword evidence="1" id="KW-0255">Endonuclease</keyword>
<name>A0A1G8A7M8_9BACI</name>
<organism evidence="4 5">
    <name type="scientific">Alteribacillus persepolensis</name>
    <dbReference type="NCBI Taxonomy" id="568899"/>
    <lineage>
        <taxon>Bacteria</taxon>
        <taxon>Bacillati</taxon>
        <taxon>Bacillota</taxon>
        <taxon>Bacilli</taxon>
        <taxon>Bacillales</taxon>
        <taxon>Bacillaceae</taxon>
        <taxon>Alteribacillus</taxon>
    </lineage>
</organism>
<dbReference type="InterPro" id="IPR036866">
    <property type="entry name" value="RibonucZ/Hydroxyglut_hydro"/>
</dbReference>
<dbReference type="PANTHER" id="PTHR46018">
    <property type="entry name" value="ZINC PHOSPHODIESTERASE ELAC PROTEIN 1"/>
    <property type="match status" value="1"/>
</dbReference>
<dbReference type="OrthoDB" id="9800940at2"/>
<evidence type="ECO:0000313" key="4">
    <source>
        <dbReference type="EMBL" id="SDH16942.1"/>
    </source>
</evidence>
<keyword evidence="2" id="KW-0378">Hydrolase</keyword>
<evidence type="ECO:0000256" key="1">
    <source>
        <dbReference type="ARBA" id="ARBA00022759"/>
    </source>
</evidence>
<sequence length="276" mass="30771">MDQEAKVIMLGTGAPVPNLERMPSAELLIMENIPILIDCGEGATTQIMKAGFQPQDIHHLFFTHLHCDHMLGYGQFLIGGWTLGRKKLTVYGPKGTRDFHEAVLSTLRSDVEYRKSLGRSPEGILDVEIIEIEDAGLVNTSLPIEVTCEEMVHYEPTFAYRFQTKDKAVVFSGDTSPVNALVQLSEGADVIVHECCLTSNSAYEGNDEQEHRIWESLQREHCTPQQAAETAKKAGVSTLITNHFLPDINERQVYDEIASVFNGNIIVSEDLQEIKL</sequence>
<proteinExistence type="predicted"/>
<dbReference type="CDD" id="cd07719">
    <property type="entry name" value="arylsulfatase_AtsA-like_MBL-fold"/>
    <property type="match status" value="1"/>
</dbReference>
<dbReference type="RefSeq" id="WP_091271249.1">
    <property type="nucleotide sequence ID" value="NZ_FNDK01000002.1"/>
</dbReference>
<dbReference type="InterPro" id="IPR044094">
    <property type="entry name" value="AtsA-like_MBL-fold"/>
</dbReference>
<evidence type="ECO:0000313" key="5">
    <source>
        <dbReference type="Proteomes" id="UP000199163"/>
    </source>
</evidence>
<dbReference type="GO" id="GO:0042781">
    <property type="term" value="F:3'-tRNA processing endoribonuclease activity"/>
    <property type="evidence" value="ECO:0007669"/>
    <property type="project" value="TreeGrafter"/>
</dbReference>
<accession>A0A1G8A7M8</accession>
<dbReference type="PANTHER" id="PTHR46018:SF2">
    <property type="entry name" value="ZINC PHOSPHODIESTERASE ELAC PROTEIN 1"/>
    <property type="match status" value="1"/>
</dbReference>
<dbReference type="Proteomes" id="UP000199163">
    <property type="component" value="Unassembled WGS sequence"/>
</dbReference>
<gene>
    <name evidence="4" type="ORF">SAMN05192534_10254</name>
</gene>
<dbReference type="STRING" id="568899.SAMN05192534_10254"/>
<dbReference type="AlphaFoldDB" id="A0A1G8A7M8"/>
<keyword evidence="3" id="KW-0862">Zinc</keyword>
<dbReference type="SUPFAM" id="SSF56281">
    <property type="entry name" value="Metallo-hydrolase/oxidoreductase"/>
    <property type="match status" value="1"/>
</dbReference>
<evidence type="ECO:0000256" key="2">
    <source>
        <dbReference type="ARBA" id="ARBA00022801"/>
    </source>
</evidence>
<keyword evidence="1" id="KW-0540">Nuclease</keyword>
<dbReference type="Pfam" id="PF23023">
    <property type="entry name" value="Anti-Pycsar_Apyc1"/>
    <property type="match status" value="1"/>
</dbReference>
<keyword evidence="5" id="KW-1185">Reference proteome</keyword>
<evidence type="ECO:0000256" key="3">
    <source>
        <dbReference type="ARBA" id="ARBA00022833"/>
    </source>
</evidence>
<dbReference type="EMBL" id="FNDK01000002">
    <property type="protein sequence ID" value="SDH16942.1"/>
    <property type="molecule type" value="Genomic_DNA"/>
</dbReference>